<evidence type="ECO:0000313" key="1">
    <source>
        <dbReference type="EMBL" id="MPC64474.1"/>
    </source>
</evidence>
<dbReference type="AlphaFoldDB" id="A0A5B7H6K0"/>
<protein>
    <submittedName>
        <fullName evidence="1">Uncharacterized protein</fullName>
    </submittedName>
</protein>
<evidence type="ECO:0000313" key="2">
    <source>
        <dbReference type="Proteomes" id="UP000324222"/>
    </source>
</evidence>
<dbReference type="Proteomes" id="UP000324222">
    <property type="component" value="Unassembled WGS sequence"/>
</dbReference>
<gene>
    <name evidence="1" type="ORF">E2C01_058591</name>
</gene>
<proteinExistence type="predicted"/>
<dbReference type="EMBL" id="VSRR010022148">
    <property type="protein sequence ID" value="MPC64474.1"/>
    <property type="molecule type" value="Genomic_DNA"/>
</dbReference>
<accession>A0A5B7H6K0</accession>
<name>A0A5B7H6K0_PORTR</name>
<reference evidence="1 2" key="1">
    <citation type="submission" date="2019-05" db="EMBL/GenBank/DDBJ databases">
        <title>Another draft genome of Portunus trituberculatus and its Hox gene families provides insights of decapod evolution.</title>
        <authorList>
            <person name="Jeong J.-H."/>
            <person name="Song I."/>
            <person name="Kim S."/>
            <person name="Choi T."/>
            <person name="Kim D."/>
            <person name="Ryu S."/>
            <person name="Kim W."/>
        </authorList>
    </citation>
    <scope>NUCLEOTIDE SEQUENCE [LARGE SCALE GENOMIC DNA]</scope>
    <source>
        <tissue evidence="1">Muscle</tissue>
    </source>
</reference>
<keyword evidence="2" id="KW-1185">Reference proteome</keyword>
<sequence>MYVLLRNNIPFFVESYLVKVNTLARCRHLSYTLYILSLSTLILILQHRSLLFLPQCSCRMIRHLLSILPSVVRFRSGGGVSPLRASFRAEDQYSFSNLLSPQSVRHSSRLDDPHVLLVLHAARYFIFKAT</sequence>
<comment type="caution">
    <text evidence="1">The sequence shown here is derived from an EMBL/GenBank/DDBJ whole genome shotgun (WGS) entry which is preliminary data.</text>
</comment>
<organism evidence="1 2">
    <name type="scientific">Portunus trituberculatus</name>
    <name type="common">Swimming crab</name>
    <name type="synonym">Neptunus trituberculatus</name>
    <dbReference type="NCBI Taxonomy" id="210409"/>
    <lineage>
        <taxon>Eukaryota</taxon>
        <taxon>Metazoa</taxon>
        <taxon>Ecdysozoa</taxon>
        <taxon>Arthropoda</taxon>
        <taxon>Crustacea</taxon>
        <taxon>Multicrustacea</taxon>
        <taxon>Malacostraca</taxon>
        <taxon>Eumalacostraca</taxon>
        <taxon>Eucarida</taxon>
        <taxon>Decapoda</taxon>
        <taxon>Pleocyemata</taxon>
        <taxon>Brachyura</taxon>
        <taxon>Eubrachyura</taxon>
        <taxon>Portunoidea</taxon>
        <taxon>Portunidae</taxon>
        <taxon>Portuninae</taxon>
        <taxon>Portunus</taxon>
    </lineage>
</organism>